<comment type="caution">
    <text evidence="6">The sequence shown here is derived from an EMBL/GenBank/DDBJ whole genome shotgun (WGS) entry which is preliminary data.</text>
</comment>
<evidence type="ECO:0000313" key="6">
    <source>
        <dbReference type="EMBL" id="MBK6006164.1"/>
    </source>
</evidence>
<evidence type="ECO:0000256" key="1">
    <source>
        <dbReference type="ARBA" id="ARBA00001947"/>
    </source>
</evidence>
<reference evidence="6" key="2">
    <citation type="submission" date="2021-01" db="EMBL/GenBank/DDBJ databases">
        <authorList>
            <person name="Kang M."/>
        </authorList>
    </citation>
    <scope>NUCLEOTIDE SEQUENCE</scope>
    <source>
        <strain evidence="6">KACC 17527</strain>
    </source>
</reference>
<dbReference type="GO" id="GO:0016811">
    <property type="term" value="F:hydrolase activity, acting on carbon-nitrogen (but not peptide) bonds, in linear amides"/>
    <property type="evidence" value="ECO:0007669"/>
    <property type="project" value="TreeGrafter"/>
</dbReference>
<reference evidence="6" key="1">
    <citation type="journal article" date="2012" name="J. Microbiol. Biotechnol.">
        <title>Ramlibacter ginsenosidimutans sp. nov., with ginsenoside-converting activity.</title>
        <authorList>
            <person name="Wang L."/>
            <person name="An D.S."/>
            <person name="Kim S.G."/>
            <person name="Jin F.X."/>
            <person name="Kim S.C."/>
            <person name="Lee S.T."/>
            <person name="Im W.T."/>
        </authorList>
    </citation>
    <scope>NUCLEOTIDE SEQUENCE</scope>
    <source>
        <strain evidence="6">KACC 17527</strain>
    </source>
</reference>
<protein>
    <submittedName>
        <fullName evidence="6">Creatininase family protein</fullName>
    </submittedName>
</protein>
<proteinExistence type="inferred from homology"/>
<dbReference type="EMBL" id="JAEPWM010000002">
    <property type="protein sequence ID" value="MBK6006164.1"/>
    <property type="molecule type" value="Genomic_DNA"/>
</dbReference>
<keyword evidence="2" id="KW-0479">Metal-binding</keyword>
<evidence type="ECO:0000256" key="4">
    <source>
        <dbReference type="ARBA" id="ARBA00022833"/>
    </source>
</evidence>
<dbReference type="Proteomes" id="UP000630528">
    <property type="component" value="Unassembled WGS sequence"/>
</dbReference>
<keyword evidence="4" id="KW-0862">Zinc</keyword>
<dbReference type="RefSeq" id="WP_201168509.1">
    <property type="nucleotide sequence ID" value="NZ_JAEPWM010000002.1"/>
</dbReference>
<dbReference type="InterPro" id="IPR024087">
    <property type="entry name" value="Creatininase-like_sf"/>
</dbReference>
<comment type="similarity">
    <text evidence="5">Belongs to the creatininase superfamily.</text>
</comment>
<gene>
    <name evidence="6" type="ORF">JJB11_08645</name>
</gene>
<comment type="cofactor">
    <cofactor evidence="1">
        <name>Zn(2+)</name>
        <dbReference type="ChEBI" id="CHEBI:29105"/>
    </cofactor>
</comment>
<accession>A0A934TRD9</accession>
<dbReference type="GO" id="GO:0009231">
    <property type="term" value="P:riboflavin biosynthetic process"/>
    <property type="evidence" value="ECO:0007669"/>
    <property type="project" value="TreeGrafter"/>
</dbReference>
<dbReference type="InterPro" id="IPR003785">
    <property type="entry name" value="Creatininase/forma_Hydrolase"/>
</dbReference>
<evidence type="ECO:0000256" key="3">
    <source>
        <dbReference type="ARBA" id="ARBA00022801"/>
    </source>
</evidence>
<dbReference type="PANTHER" id="PTHR35005:SF1">
    <property type="entry name" value="2-AMINO-5-FORMYLAMINO-6-RIBOSYLAMINOPYRIMIDIN-4(3H)-ONE 5'-MONOPHOSPHATE DEFORMYLASE"/>
    <property type="match status" value="1"/>
</dbReference>
<dbReference type="GO" id="GO:0046872">
    <property type="term" value="F:metal ion binding"/>
    <property type="evidence" value="ECO:0007669"/>
    <property type="project" value="UniProtKB-KW"/>
</dbReference>
<evidence type="ECO:0000313" key="7">
    <source>
        <dbReference type="Proteomes" id="UP000630528"/>
    </source>
</evidence>
<dbReference type="Pfam" id="PF02633">
    <property type="entry name" value="Creatininase"/>
    <property type="match status" value="1"/>
</dbReference>
<dbReference type="PANTHER" id="PTHR35005">
    <property type="entry name" value="3-DEHYDRO-SCYLLO-INOSOSE HYDROLASE"/>
    <property type="match status" value="1"/>
</dbReference>
<keyword evidence="7" id="KW-1185">Reference proteome</keyword>
<dbReference type="SUPFAM" id="SSF102215">
    <property type="entry name" value="Creatininase"/>
    <property type="match status" value="1"/>
</dbReference>
<name>A0A934TRD9_9BURK</name>
<evidence type="ECO:0000256" key="2">
    <source>
        <dbReference type="ARBA" id="ARBA00022723"/>
    </source>
</evidence>
<dbReference type="Gene3D" id="3.40.50.10310">
    <property type="entry name" value="Creatininase"/>
    <property type="match status" value="1"/>
</dbReference>
<dbReference type="AlphaFoldDB" id="A0A934TRD9"/>
<keyword evidence="3" id="KW-0378">Hydrolase</keyword>
<sequence length="272" mass="28921">MALPSRFWADLSTTDFAALDAATTVAVLPLGATEQHGPHLPLAVDQCLVDGIVARALPRLPAEARVLVLPTQQVGYSPEHAQFAGTLTLPIETVIATWIALGECVARAGVRKLLLFNAHGGQVSVMDIVARELRMRHDLIVYSCSWWNLPLGDAVNGLFPPDEHRFGVHGGDMETSLMLALTPQRVRSAQARDFASTSRERAAHYPILGNGRSAKLGWAMQDYNAQGAAGNAAAASAQKGEAVLEAAGTQLALLLQEIAQLPLSTAVAAPKR</sequence>
<evidence type="ECO:0000256" key="5">
    <source>
        <dbReference type="ARBA" id="ARBA00024029"/>
    </source>
</evidence>
<organism evidence="6 7">
    <name type="scientific">Ramlibacter ginsenosidimutans</name>
    <dbReference type="NCBI Taxonomy" id="502333"/>
    <lineage>
        <taxon>Bacteria</taxon>
        <taxon>Pseudomonadati</taxon>
        <taxon>Pseudomonadota</taxon>
        <taxon>Betaproteobacteria</taxon>
        <taxon>Burkholderiales</taxon>
        <taxon>Comamonadaceae</taxon>
        <taxon>Ramlibacter</taxon>
    </lineage>
</organism>